<sequence length="368" mass="39769">MPGDFNPKLRCAHAIDRDRFALVYGELEYDDTFSIMLFHDGAFETPWRRIDVAREINAVTSFGPAVAGARGEAYALLSNEGDVYFSDPGFPAEKIAGAGIQSPDASGRGALYALAAHGDTLFAAGTNGQVYRRGRDGVWIAWGDGQSGEEAIAQVALAAIQAFGPQVLMVVGGVLPEAQAYDVTEDPTFFDDMSIDDLAALFERQLALEASTLEASGKAFRMGDGGVLSLVPAPVPNLRALCVETADSIWIVGENGAILHGGLERPFEIVSSAADQQTLLSVTRFRGETIVASEDGLHRFDGHRLQPLQRRLGEVVDSGVPSPLKVQAVGDFLFYFDAKHGVRLWDGDSWEAVRVPPELLRREFRDPS</sequence>
<reference evidence="1 2" key="1">
    <citation type="submission" date="2016-10" db="EMBL/GenBank/DDBJ databases">
        <authorList>
            <person name="de Groot N.N."/>
        </authorList>
    </citation>
    <scope>NUCLEOTIDE SEQUENCE [LARGE SCALE GENOMIC DNA]</scope>
    <source>
        <strain evidence="2">L7-484,KACC 16230,DSM 25025</strain>
    </source>
</reference>
<keyword evidence="2" id="KW-1185">Reference proteome</keyword>
<dbReference type="RefSeq" id="WP_090677122.1">
    <property type="nucleotide sequence ID" value="NZ_FNIT01000017.1"/>
</dbReference>
<dbReference type="STRING" id="1166073.SAMN05192530_11735"/>
<name>A0A1H0N5I4_9HYPH</name>
<accession>A0A1H0N5I4</accession>
<dbReference type="OrthoDB" id="8278692at2"/>
<proteinExistence type="predicted"/>
<protein>
    <submittedName>
        <fullName evidence="1">Uncharacterized protein</fullName>
    </submittedName>
</protein>
<dbReference type="Proteomes" id="UP000198793">
    <property type="component" value="Unassembled WGS sequence"/>
</dbReference>
<dbReference type="EMBL" id="FNIT01000017">
    <property type="protein sequence ID" value="SDO87756.1"/>
    <property type="molecule type" value="Genomic_DNA"/>
</dbReference>
<dbReference type="AlphaFoldDB" id="A0A1H0N5I4"/>
<evidence type="ECO:0000313" key="1">
    <source>
        <dbReference type="EMBL" id="SDO87756.1"/>
    </source>
</evidence>
<organism evidence="1 2">
    <name type="scientific">Aureimonas jatrophae</name>
    <dbReference type="NCBI Taxonomy" id="1166073"/>
    <lineage>
        <taxon>Bacteria</taxon>
        <taxon>Pseudomonadati</taxon>
        <taxon>Pseudomonadota</taxon>
        <taxon>Alphaproteobacteria</taxon>
        <taxon>Hyphomicrobiales</taxon>
        <taxon>Aurantimonadaceae</taxon>
        <taxon>Aureimonas</taxon>
    </lineage>
</organism>
<gene>
    <name evidence="1" type="ORF">SAMN05192530_11735</name>
</gene>
<evidence type="ECO:0000313" key="2">
    <source>
        <dbReference type="Proteomes" id="UP000198793"/>
    </source>
</evidence>